<dbReference type="InterPro" id="IPR050416">
    <property type="entry name" value="FAD-linked_Oxidoreductase"/>
</dbReference>
<comment type="similarity">
    <text evidence="1">Belongs to the oxygen-dependent FAD-linked oxidoreductase family.</text>
</comment>
<name>A0AAW0RB52_9PEZI</name>
<evidence type="ECO:0000256" key="1">
    <source>
        <dbReference type="ARBA" id="ARBA00005466"/>
    </source>
</evidence>
<comment type="caution">
    <text evidence="5">The sequence shown here is derived from an EMBL/GenBank/DDBJ whole genome shotgun (WGS) entry which is preliminary data.</text>
</comment>
<dbReference type="InterPro" id="IPR016169">
    <property type="entry name" value="FAD-bd_PCMH_sub2"/>
</dbReference>
<protein>
    <submittedName>
        <fullName evidence="5">Uncharacterized protein</fullName>
    </submittedName>
</protein>
<dbReference type="Proteomes" id="UP001392437">
    <property type="component" value="Unassembled WGS sequence"/>
</dbReference>
<evidence type="ECO:0000256" key="3">
    <source>
        <dbReference type="ARBA" id="ARBA00022827"/>
    </source>
</evidence>
<keyword evidence="4" id="KW-0560">Oxidoreductase</keyword>
<dbReference type="PANTHER" id="PTHR42973">
    <property type="entry name" value="BINDING OXIDOREDUCTASE, PUTATIVE (AFU_ORTHOLOGUE AFUA_1G17690)-RELATED"/>
    <property type="match status" value="1"/>
</dbReference>
<dbReference type="AlphaFoldDB" id="A0AAW0RB52"/>
<sequence length="111" mass="12314">MGRRVVCDTVDNFEVLLASGATVNANLGANPDLWRALRGGPNNFDIATSFTMRSFNQDNYWGGSIIRDGSHIDELLETFEVFTGNPDYDPHATNILNPIWQPASDLWTLAL</sequence>
<dbReference type="GO" id="GO:0016491">
    <property type="term" value="F:oxidoreductase activity"/>
    <property type="evidence" value="ECO:0007669"/>
    <property type="project" value="UniProtKB-KW"/>
</dbReference>
<evidence type="ECO:0000256" key="2">
    <source>
        <dbReference type="ARBA" id="ARBA00022630"/>
    </source>
</evidence>
<evidence type="ECO:0000256" key="4">
    <source>
        <dbReference type="ARBA" id="ARBA00023002"/>
    </source>
</evidence>
<gene>
    <name evidence="5" type="ORF">PG999_000231</name>
</gene>
<dbReference type="InterPro" id="IPR036318">
    <property type="entry name" value="FAD-bd_PCMH-like_sf"/>
</dbReference>
<organism evidence="5 6">
    <name type="scientific">Apiospora kogelbergensis</name>
    <dbReference type="NCBI Taxonomy" id="1337665"/>
    <lineage>
        <taxon>Eukaryota</taxon>
        <taxon>Fungi</taxon>
        <taxon>Dikarya</taxon>
        <taxon>Ascomycota</taxon>
        <taxon>Pezizomycotina</taxon>
        <taxon>Sordariomycetes</taxon>
        <taxon>Xylariomycetidae</taxon>
        <taxon>Amphisphaeriales</taxon>
        <taxon>Apiosporaceae</taxon>
        <taxon>Apiospora</taxon>
    </lineage>
</organism>
<keyword evidence="6" id="KW-1185">Reference proteome</keyword>
<evidence type="ECO:0000313" key="6">
    <source>
        <dbReference type="Proteomes" id="UP001392437"/>
    </source>
</evidence>
<dbReference type="GO" id="GO:0050660">
    <property type="term" value="F:flavin adenine dinucleotide binding"/>
    <property type="evidence" value="ECO:0007669"/>
    <property type="project" value="InterPro"/>
</dbReference>
<accession>A0AAW0RB52</accession>
<dbReference type="EMBL" id="JAQQWP010000001">
    <property type="protein sequence ID" value="KAK8132058.1"/>
    <property type="molecule type" value="Genomic_DNA"/>
</dbReference>
<dbReference type="SUPFAM" id="SSF56176">
    <property type="entry name" value="FAD-binding/transporter-associated domain-like"/>
    <property type="match status" value="1"/>
</dbReference>
<dbReference type="PANTHER" id="PTHR42973:SF13">
    <property type="entry name" value="FAD-BINDING PCMH-TYPE DOMAIN-CONTAINING PROTEIN"/>
    <property type="match status" value="1"/>
</dbReference>
<reference evidence="5 6" key="1">
    <citation type="submission" date="2023-01" db="EMBL/GenBank/DDBJ databases">
        <title>Analysis of 21 Apiospora genomes using comparative genomics revels a genus with tremendous synthesis potential of carbohydrate active enzymes and secondary metabolites.</title>
        <authorList>
            <person name="Sorensen T."/>
        </authorList>
    </citation>
    <scope>NUCLEOTIDE SEQUENCE [LARGE SCALE GENOMIC DNA]</scope>
    <source>
        <strain evidence="5 6">CBS 117206</strain>
    </source>
</reference>
<dbReference type="Gene3D" id="3.30.465.10">
    <property type="match status" value="1"/>
</dbReference>
<proteinExistence type="inferred from homology"/>
<keyword evidence="3" id="KW-0274">FAD</keyword>
<evidence type="ECO:0000313" key="5">
    <source>
        <dbReference type="EMBL" id="KAK8132058.1"/>
    </source>
</evidence>
<keyword evidence="2" id="KW-0285">Flavoprotein</keyword>